<accession>A0A023W572</accession>
<name>A0A023W572_9CAUD</name>
<dbReference type="KEGG" id="vg:19485155"/>
<reference evidence="1 2" key="1">
    <citation type="submission" date="2014-01" db="EMBL/GenBank/DDBJ databases">
        <authorList>
            <person name="Zhang G."/>
            <person name="Jin J."/>
            <person name="Li Z.J."/>
            <person name="Wang S.W."/>
            <person name="Chen S.J."/>
            <person name="Wang S.M."/>
            <person name="Wang X.T."/>
            <person name="Li Y.H."/>
            <person name="Wang J."/>
            <person name="Yang C.K."/>
            <person name="Wang L."/>
        </authorList>
    </citation>
    <scope>NUCLEOTIDE SEQUENCE [LARGE SCALE GENOMIC DNA]</scope>
</reference>
<dbReference type="EMBL" id="KJ025957">
    <property type="protein sequence ID" value="AHY25420.1"/>
    <property type="molecule type" value="Genomic_DNA"/>
</dbReference>
<organism evidence="1 2">
    <name type="scientific">Serratia phage PS2</name>
    <dbReference type="NCBI Taxonomy" id="1481112"/>
    <lineage>
        <taxon>Viruses</taxon>
        <taxon>Duplodnaviria</taxon>
        <taxon>Heunggongvirae</taxon>
        <taxon>Uroviricota</taxon>
        <taxon>Caudoviricetes</taxon>
        <taxon>Muldoonvirus</taxon>
        <taxon>Muldoonvirus PS2</taxon>
    </lineage>
</organism>
<sequence length="163" mass="18532">MELTDIMRAFESGDFARSNLFEVEIPYLGKNFKFKCKAATLPSATVEKVPVGYMNRKINVAGDRTYDDWTITVYNDDAHKTRQEIVDWQKKAAGMGNTISGESPAEYKKTGIIRAFHRDGVTVTKEYTVVGIFPTLVAEVAQDWDTNNEVQTFEATFALDWWE</sequence>
<dbReference type="OrthoDB" id="10275at10239"/>
<dbReference type="InterPro" id="IPR010667">
    <property type="entry name" value="Phage_T4_Gp19"/>
</dbReference>
<gene>
    <name evidence="1" type="ORF">PS2_178</name>
</gene>
<proteinExistence type="predicted"/>
<protein>
    <submittedName>
        <fullName evidence="1">Tail tube protein</fullName>
    </submittedName>
</protein>
<evidence type="ECO:0000313" key="2">
    <source>
        <dbReference type="Proteomes" id="UP000024445"/>
    </source>
</evidence>
<dbReference type="GO" id="GO:0005198">
    <property type="term" value="F:structural molecule activity"/>
    <property type="evidence" value="ECO:0007669"/>
    <property type="project" value="InterPro"/>
</dbReference>
<dbReference type="RefSeq" id="YP_009030225.1">
    <property type="nucleotide sequence ID" value="NC_024121.1"/>
</dbReference>
<keyword evidence="2" id="KW-1185">Reference proteome</keyword>
<evidence type="ECO:0000313" key="1">
    <source>
        <dbReference type="EMBL" id="AHY25420.1"/>
    </source>
</evidence>
<dbReference type="Pfam" id="PF06841">
    <property type="entry name" value="Phage_T4_gp19"/>
    <property type="match status" value="1"/>
</dbReference>
<dbReference type="Proteomes" id="UP000024445">
    <property type="component" value="Segment"/>
</dbReference>
<dbReference type="GeneID" id="19485155"/>